<sequence>MDDITYQYDGGRGVVTNAAMELSEIQRKLDELKQRRGELEEQRRQILRNLDSTSSQNASRRSGVRNGEELKNSPNRSHMQSSRGLSRNGANVSVMNHSFRIPSEMERQKEMKRNVYCNMKESIRKSWEQDSSLVMGTFLLEDNPRSCTFGRERRFIPLNNSKGQYFLSTDVELMIKNKNNIRSQVSTSDRGGRLMNPTNHWNDMVCSGSPGPGAYTPLFSKASKPPLLWQRREVS</sequence>
<gene>
    <name evidence="2" type="ORF">TVY486_0400500</name>
</gene>
<proteinExistence type="predicted"/>
<organism evidence="2">
    <name type="scientific">Trypanosoma vivax (strain Y486)</name>
    <dbReference type="NCBI Taxonomy" id="1055687"/>
    <lineage>
        <taxon>Eukaryota</taxon>
        <taxon>Discoba</taxon>
        <taxon>Euglenozoa</taxon>
        <taxon>Kinetoplastea</taxon>
        <taxon>Metakinetoplastina</taxon>
        <taxon>Trypanosomatida</taxon>
        <taxon>Trypanosomatidae</taxon>
        <taxon>Trypanosoma</taxon>
        <taxon>Duttonella</taxon>
    </lineage>
</organism>
<dbReference type="OMA" id="LMIRNKN"/>
<feature type="compositionally biased region" description="Polar residues" evidence="1">
    <location>
        <begin position="51"/>
        <end position="60"/>
    </location>
</feature>
<name>G0TTV3_TRYVY</name>
<feature type="compositionally biased region" description="Polar residues" evidence="1">
    <location>
        <begin position="72"/>
        <end position="93"/>
    </location>
</feature>
<protein>
    <submittedName>
        <fullName evidence="2">Uncharacterized protein</fullName>
    </submittedName>
</protein>
<feature type="region of interest" description="Disordered" evidence="1">
    <location>
        <begin position="46"/>
        <end position="93"/>
    </location>
</feature>
<dbReference type="AlphaFoldDB" id="G0TTV3"/>
<dbReference type="VEuPathDB" id="TriTrypDB:TvY486_0400500"/>
<evidence type="ECO:0000256" key="1">
    <source>
        <dbReference type="SAM" id="MobiDB-lite"/>
    </source>
</evidence>
<dbReference type="EMBL" id="HE573020">
    <property type="protein sequence ID" value="CCC47386.1"/>
    <property type="molecule type" value="Genomic_DNA"/>
</dbReference>
<accession>G0TTV3</accession>
<reference evidence="2" key="1">
    <citation type="journal article" date="2012" name="Proc. Natl. Acad. Sci. U.S.A.">
        <title>Antigenic diversity is generated by distinct evolutionary mechanisms in African trypanosome species.</title>
        <authorList>
            <person name="Jackson A.P."/>
            <person name="Berry A."/>
            <person name="Aslett M."/>
            <person name="Allison H.C."/>
            <person name="Burton P."/>
            <person name="Vavrova-Anderson J."/>
            <person name="Brown R."/>
            <person name="Browne H."/>
            <person name="Corton N."/>
            <person name="Hauser H."/>
            <person name="Gamble J."/>
            <person name="Gilderthorp R."/>
            <person name="Marcello L."/>
            <person name="McQuillan J."/>
            <person name="Otto T.D."/>
            <person name="Quail M.A."/>
            <person name="Sanders M.J."/>
            <person name="van Tonder A."/>
            <person name="Ginger M.L."/>
            <person name="Field M.C."/>
            <person name="Barry J.D."/>
            <person name="Hertz-Fowler C."/>
            <person name="Berriman M."/>
        </authorList>
    </citation>
    <scope>NUCLEOTIDE SEQUENCE</scope>
    <source>
        <strain evidence="2">Y486</strain>
    </source>
</reference>
<evidence type="ECO:0000313" key="2">
    <source>
        <dbReference type="EMBL" id="CCC47386.1"/>
    </source>
</evidence>